<evidence type="ECO:0000313" key="4">
    <source>
        <dbReference type="Proteomes" id="UP000183104"/>
    </source>
</evidence>
<evidence type="ECO:0000259" key="2">
    <source>
        <dbReference type="PROSITE" id="PS50104"/>
    </source>
</evidence>
<dbReference type="OrthoDB" id="1426235at2"/>
<dbReference type="InterPro" id="IPR000157">
    <property type="entry name" value="TIR_dom"/>
</dbReference>
<dbReference type="InterPro" id="IPR027417">
    <property type="entry name" value="P-loop_NTPase"/>
</dbReference>
<dbReference type="SUPFAM" id="SSF52200">
    <property type="entry name" value="Toll/Interleukin receptor TIR domain"/>
    <property type="match status" value="1"/>
</dbReference>
<feature type="coiled-coil region" evidence="1">
    <location>
        <begin position="608"/>
        <end position="639"/>
    </location>
</feature>
<accession>A0A1G5HWV7</accession>
<evidence type="ECO:0000313" key="3">
    <source>
        <dbReference type="EMBL" id="SCY68243.1"/>
    </source>
</evidence>
<protein>
    <submittedName>
        <fullName evidence="3">ATPase</fullName>
    </submittedName>
</protein>
<dbReference type="AlphaFoldDB" id="A0A1G5HWV7"/>
<dbReference type="PROSITE" id="PS50104">
    <property type="entry name" value="TIR"/>
    <property type="match status" value="1"/>
</dbReference>
<dbReference type="Gene3D" id="3.40.50.10140">
    <property type="entry name" value="Toll/interleukin-1 receptor homology (TIR) domain"/>
    <property type="match status" value="1"/>
</dbReference>
<evidence type="ECO:0000256" key="1">
    <source>
        <dbReference type="SAM" id="Coils"/>
    </source>
</evidence>
<dbReference type="SUPFAM" id="SSF52540">
    <property type="entry name" value="P-loop containing nucleoside triphosphate hydrolases"/>
    <property type="match status" value="1"/>
</dbReference>
<proteinExistence type="predicted"/>
<dbReference type="GO" id="GO:0007165">
    <property type="term" value="P:signal transduction"/>
    <property type="evidence" value="ECO:0007669"/>
    <property type="project" value="InterPro"/>
</dbReference>
<dbReference type="EMBL" id="FMUN01000014">
    <property type="protein sequence ID" value="SCY68243.1"/>
    <property type="molecule type" value="Genomic_DNA"/>
</dbReference>
<organism evidence="3 4">
    <name type="scientific">Thiohalorhabdus denitrificans</name>
    <dbReference type="NCBI Taxonomy" id="381306"/>
    <lineage>
        <taxon>Bacteria</taxon>
        <taxon>Pseudomonadati</taxon>
        <taxon>Pseudomonadota</taxon>
        <taxon>Gammaproteobacteria</taxon>
        <taxon>Thiohalorhabdales</taxon>
        <taxon>Thiohalorhabdaceae</taxon>
        <taxon>Thiohalorhabdus</taxon>
    </lineage>
</organism>
<name>A0A1G5HWV7_9GAMM</name>
<dbReference type="InterPro" id="IPR035897">
    <property type="entry name" value="Toll_tir_struct_dom_sf"/>
</dbReference>
<sequence>MSKVFLSYCHKDEQHKEDLLKFLNPLINETHIEIWNDEQLDPGDDWHKEIQEKLKEYDKVVAIITPNFLASYYINEYEVGPAIENDTHRVIPLIVETCSWQRTRLKQYNALPKNGNAVQEWSNKNRAWTEIAESLADGLDSIEEKEKVLVKQAAQDGQEKKLELNEATKKWLEELDLPFNHPNATVLTLSDIFIPPHVRSITEDASDLNNIIEAFSEDLPKQKIIYGEEQSGKTTLAKKIFSEKLEKGRIPIYLNGTDIRNKNINTWLDKALQSEYYNSDYNVENMNDISIVIDDFGSCGLNRAALNAILSDLYHNFESVDLISSDRFRYVSLDLEASEFFKEYEILPLGKKKRQELVEAWISAGKKDEIIEEELYGRADQLMDRLDSIVLRNVVPPLPPYILTILSLASVNSGKEMELTAHGHCYQYLVYQALEKSNISPKELDKYMNLLTQMSGWIYGRNSLDSKGVKAFFDWYNQIYLPVEDQNPIQMLEQCLLLEEGQNGWQFKHPYVYYFFAARWIAENLYSTSFKEETISYLLENLHKQECANILIFVTHHSNSVEVLEDIEYTLMGQFEEEPVTWLERNEIDFIEEFIKEIPELVMEKREVKEGRRVKAEQEEKAENKAEELEEIVEELSPNDLLAQVTKFLKSMELVGQVVRGRAASLPRDRLFELIKESEFTGLRFLHYFLSISEIGKEEVLRSIEEVLSENPNLTNKEVEVEAKNSYLLLTYGVIFGIINKISSSVGCTEADVIYDDMENQFPRPAIQLIRFAMELQHKKRLDIERVKDLSKEFKDNIACFKILKELVVQHTYMFPVEYYKKQQIADALDIPLEYQYRSQLESGGR</sequence>
<dbReference type="Pfam" id="PF13676">
    <property type="entry name" value="TIR_2"/>
    <property type="match status" value="1"/>
</dbReference>
<keyword evidence="4" id="KW-1185">Reference proteome</keyword>
<feature type="domain" description="TIR" evidence="2">
    <location>
        <begin position="1"/>
        <end position="139"/>
    </location>
</feature>
<dbReference type="Proteomes" id="UP000183104">
    <property type="component" value="Unassembled WGS sequence"/>
</dbReference>
<dbReference type="Gene3D" id="3.40.50.300">
    <property type="entry name" value="P-loop containing nucleotide triphosphate hydrolases"/>
    <property type="match status" value="1"/>
</dbReference>
<reference evidence="4" key="1">
    <citation type="submission" date="2016-10" db="EMBL/GenBank/DDBJ databases">
        <authorList>
            <person name="Varghese N."/>
        </authorList>
    </citation>
    <scope>NUCLEOTIDE SEQUENCE [LARGE SCALE GENOMIC DNA]</scope>
    <source>
        <strain evidence="4">HL 19</strain>
    </source>
</reference>
<dbReference type="SMART" id="SM00255">
    <property type="entry name" value="TIR"/>
    <property type="match status" value="1"/>
</dbReference>
<dbReference type="RefSeq" id="WP_082433115.1">
    <property type="nucleotide sequence ID" value="NZ_FMUN01000014.1"/>
</dbReference>
<keyword evidence="1" id="KW-0175">Coiled coil</keyword>
<gene>
    <name evidence="3" type="ORF">SAMN05661077_0139</name>
</gene>